<accession>A0A8H5ZUK9</accession>
<sequence length="286" mass="31926">MEFVFINIKEPKDALRLAKEPEIRSHVARHQWKQAENRPSTTRSQKNAYLPICVDMDVCSRSDPNADPNDLEDRSSTISIPPQLGGLRVDPFWSYPIEIKPFIPLLVDHYLAHMAVEIPELDQPGNKGLLRTSWFPLVMTDRALFLITMLLAASNYASVHNKSAMKLHLLSFQCDAIQAINTALKYQQPSYINDALIAAIAKMGSYEAIYGNIDNYNVHMNALTRAITLRGGLSRLGLDGLLRRIIVWIDRNAAFLHGSPLHFPGATLVPGQPLPDPNPGHFLGVS</sequence>
<protein>
    <submittedName>
        <fullName evidence="1">Uncharacterized protein</fullName>
    </submittedName>
</protein>
<dbReference type="Proteomes" id="UP000541154">
    <property type="component" value="Unassembled WGS sequence"/>
</dbReference>
<proteinExistence type="predicted"/>
<dbReference type="PANTHER" id="PTHR37540:SF5">
    <property type="entry name" value="TRANSCRIPTION FACTOR DOMAIN-CONTAINING PROTEIN"/>
    <property type="match status" value="1"/>
</dbReference>
<dbReference type="EMBL" id="SPNV01000412">
    <property type="protein sequence ID" value="KAF5855582.1"/>
    <property type="molecule type" value="Genomic_DNA"/>
</dbReference>
<dbReference type="PANTHER" id="PTHR37540">
    <property type="entry name" value="TRANSCRIPTION FACTOR (ACR-2), PUTATIVE-RELATED-RELATED"/>
    <property type="match status" value="1"/>
</dbReference>
<organism evidence="1 2">
    <name type="scientific">Petromyces alliaceus</name>
    <name type="common">Aspergillus alliaceus</name>
    <dbReference type="NCBI Taxonomy" id="209559"/>
    <lineage>
        <taxon>Eukaryota</taxon>
        <taxon>Fungi</taxon>
        <taxon>Dikarya</taxon>
        <taxon>Ascomycota</taxon>
        <taxon>Pezizomycotina</taxon>
        <taxon>Eurotiomycetes</taxon>
        <taxon>Eurotiomycetidae</taxon>
        <taxon>Eurotiales</taxon>
        <taxon>Aspergillaceae</taxon>
        <taxon>Aspergillus</taxon>
        <taxon>Aspergillus subgen. Circumdati</taxon>
    </lineage>
</organism>
<dbReference type="AlphaFoldDB" id="A0A8H5ZUK9"/>
<name>A0A8H5ZUK9_PETAA</name>
<comment type="caution">
    <text evidence="1">The sequence shown here is derived from an EMBL/GenBank/DDBJ whole genome shotgun (WGS) entry which is preliminary data.</text>
</comment>
<evidence type="ECO:0000313" key="1">
    <source>
        <dbReference type="EMBL" id="KAF5855582.1"/>
    </source>
</evidence>
<keyword evidence="2" id="KW-1185">Reference proteome</keyword>
<dbReference type="Pfam" id="PF11951">
    <property type="entry name" value="Fungal_trans_2"/>
    <property type="match status" value="1"/>
</dbReference>
<gene>
    <name evidence="1" type="ORF">ETB97_008971</name>
</gene>
<evidence type="ECO:0000313" key="2">
    <source>
        <dbReference type="Proteomes" id="UP000541154"/>
    </source>
</evidence>
<reference evidence="1 2" key="1">
    <citation type="submission" date="2019-04" db="EMBL/GenBank/DDBJ databases">
        <title>Aspergillus burnettii sp. nov., novel species from soil in southeast Queensland.</title>
        <authorList>
            <person name="Gilchrist C.L.M."/>
            <person name="Pitt J.I."/>
            <person name="Lange L."/>
            <person name="Lacey H.J."/>
            <person name="Vuong D."/>
            <person name="Midgley D.J."/>
            <person name="Greenfield P."/>
            <person name="Bradbury M."/>
            <person name="Lacey E."/>
            <person name="Busk P.K."/>
            <person name="Pilgaard B."/>
            <person name="Chooi Y.H."/>
            <person name="Piggott A.M."/>
        </authorList>
    </citation>
    <scope>NUCLEOTIDE SEQUENCE [LARGE SCALE GENOMIC DNA]</scope>
    <source>
        <strain evidence="1 2">FRR 5400</strain>
    </source>
</reference>
<dbReference type="InterPro" id="IPR021858">
    <property type="entry name" value="Fun_TF"/>
</dbReference>